<dbReference type="Gene3D" id="2.70.170.10">
    <property type="entry name" value="Neurotransmitter-gated ion-channel ligand-binding domain"/>
    <property type="match status" value="1"/>
</dbReference>
<comment type="caution">
    <text evidence="2">The sequence shown here is derived from an EMBL/GenBank/DDBJ whole genome shotgun (WGS) entry which is preliminary data.</text>
</comment>
<protein>
    <recommendedName>
        <fullName evidence="1">Neurotransmitter-gated ion-channel ligand-binding domain-containing protein</fullName>
    </recommendedName>
</protein>
<organism evidence="2 3">
    <name type="scientific">Pristionchus entomophagus</name>
    <dbReference type="NCBI Taxonomy" id="358040"/>
    <lineage>
        <taxon>Eukaryota</taxon>
        <taxon>Metazoa</taxon>
        <taxon>Ecdysozoa</taxon>
        <taxon>Nematoda</taxon>
        <taxon>Chromadorea</taxon>
        <taxon>Rhabditida</taxon>
        <taxon>Rhabditina</taxon>
        <taxon>Diplogasteromorpha</taxon>
        <taxon>Diplogasteroidea</taxon>
        <taxon>Neodiplogasteridae</taxon>
        <taxon>Pristionchus</taxon>
    </lineage>
</organism>
<feature type="non-terminal residue" evidence="2">
    <location>
        <position position="1"/>
    </location>
</feature>
<keyword evidence="3" id="KW-1185">Reference proteome</keyword>
<sequence>KIIVNPIAARITDVNEKDQSIGVMLMVAFVWTDYRLKWNPTKFGGINRMVLAREGTWRPPIAPWNMLSFSSADVLKPTVQVHHTGEITDMMNWNFRVAVNMLFHDFPFDRQSFFLRLGILNGIQLSGTKYFMSETQIRILRAK</sequence>
<dbReference type="GO" id="GO:0004888">
    <property type="term" value="F:transmembrane signaling receptor activity"/>
    <property type="evidence" value="ECO:0007669"/>
    <property type="project" value="InterPro"/>
</dbReference>
<dbReference type="SUPFAM" id="SSF63712">
    <property type="entry name" value="Nicotinic receptor ligand binding domain-like"/>
    <property type="match status" value="1"/>
</dbReference>
<gene>
    <name evidence="2" type="ORF">PENTCL1PPCAC_3604</name>
</gene>
<evidence type="ECO:0000259" key="1">
    <source>
        <dbReference type="Pfam" id="PF02931"/>
    </source>
</evidence>
<reference evidence="2" key="1">
    <citation type="submission" date="2023-10" db="EMBL/GenBank/DDBJ databases">
        <title>Genome assembly of Pristionchus species.</title>
        <authorList>
            <person name="Yoshida K."/>
            <person name="Sommer R.J."/>
        </authorList>
    </citation>
    <scope>NUCLEOTIDE SEQUENCE</scope>
    <source>
        <strain evidence="2">RS0144</strain>
    </source>
</reference>
<dbReference type="GO" id="GO:0016020">
    <property type="term" value="C:membrane"/>
    <property type="evidence" value="ECO:0007669"/>
    <property type="project" value="InterPro"/>
</dbReference>
<dbReference type="Proteomes" id="UP001432027">
    <property type="component" value="Unassembled WGS sequence"/>
</dbReference>
<dbReference type="InterPro" id="IPR036734">
    <property type="entry name" value="Neur_chan_lig-bd_sf"/>
</dbReference>
<feature type="domain" description="Neurotransmitter-gated ion-channel ligand-binding" evidence="1">
    <location>
        <begin position="10"/>
        <end position="116"/>
    </location>
</feature>
<evidence type="ECO:0000313" key="3">
    <source>
        <dbReference type="Proteomes" id="UP001432027"/>
    </source>
</evidence>
<accession>A0AAV5SMQ4</accession>
<dbReference type="EMBL" id="BTSX01000001">
    <property type="protein sequence ID" value="GMS81429.1"/>
    <property type="molecule type" value="Genomic_DNA"/>
</dbReference>
<feature type="non-terminal residue" evidence="2">
    <location>
        <position position="143"/>
    </location>
</feature>
<name>A0AAV5SMQ4_9BILA</name>
<dbReference type="GO" id="GO:0005230">
    <property type="term" value="F:extracellular ligand-gated monoatomic ion channel activity"/>
    <property type="evidence" value="ECO:0007669"/>
    <property type="project" value="InterPro"/>
</dbReference>
<dbReference type="AlphaFoldDB" id="A0AAV5SMQ4"/>
<dbReference type="InterPro" id="IPR006202">
    <property type="entry name" value="Neur_chan_lig-bd"/>
</dbReference>
<proteinExistence type="predicted"/>
<evidence type="ECO:0000313" key="2">
    <source>
        <dbReference type="EMBL" id="GMS81429.1"/>
    </source>
</evidence>
<dbReference type="PANTHER" id="PTHR18945">
    <property type="entry name" value="NEUROTRANSMITTER GATED ION CHANNEL"/>
    <property type="match status" value="1"/>
</dbReference>
<dbReference type="InterPro" id="IPR006201">
    <property type="entry name" value="Neur_channel"/>
</dbReference>
<dbReference type="Pfam" id="PF02931">
    <property type="entry name" value="Neur_chan_LBD"/>
    <property type="match status" value="1"/>
</dbReference>